<evidence type="ECO:0000256" key="19">
    <source>
        <dbReference type="HAMAP-Rule" id="MF_00719"/>
    </source>
</evidence>
<evidence type="ECO:0000256" key="11">
    <source>
        <dbReference type="ARBA" id="ARBA00022842"/>
    </source>
</evidence>
<evidence type="ECO:0000256" key="3">
    <source>
        <dbReference type="ARBA" id="ARBA00004663"/>
    </source>
</evidence>
<keyword evidence="12 19" id="KW-1133">Transmembrane helix</keyword>
<comment type="catalytic activity">
    <reaction evidence="17 19">
        <text>alpha-ribazole + adenosylcob(III)inamide-GDP = adenosylcob(III)alamin + GMP + H(+)</text>
        <dbReference type="Rhea" id="RHEA:16049"/>
        <dbReference type="ChEBI" id="CHEBI:10329"/>
        <dbReference type="ChEBI" id="CHEBI:15378"/>
        <dbReference type="ChEBI" id="CHEBI:18408"/>
        <dbReference type="ChEBI" id="CHEBI:58115"/>
        <dbReference type="ChEBI" id="CHEBI:60487"/>
        <dbReference type="EC" id="2.7.8.26"/>
    </reaction>
</comment>
<comment type="similarity">
    <text evidence="4 19">Belongs to the CobS family.</text>
</comment>
<evidence type="ECO:0000313" key="20">
    <source>
        <dbReference type="EMBL" id="SMD30415.1"/>
    </source>
</evidence>
<dbReference type="Proteomes" id="UP000192315">
    <property type="component" value="Unassembled WGS sequence"/>
</dbReference>
<reference evidence="20 21" key="1">
    <citation type="submission" date="2017-04" db="EMBL/GenBank/DDBJ databases">
        <authorList>
            <person name="Varghese N."/>
            <person name="Submissions S."/>
        </authorList>
    </citation>
    <scope>NUCLEOTIDE SEQUENCE [LARGE SCALE GENOMIC DNA]</scope>
    <source>
        <strain evidence="20 21">DSM 9789</strain>
    </source>
</reference>
<evidence type="ECO:0000256" key="18">
    <source>
        <dbReference type="ARBA" id="ARBA00049504"/>
    </source>
</evidence>
<dbReference type="OrthoDB" id="11748at2157"/>
<evidence type="ECO:0000256" key="4">
    <source>
        <dbReference type="ARBA" id="ARBA00010561"/>
    </source>
</evidence>
<evidence type="ECO:0000256" key="13">
    <source>
        <dbReference type="ARBA" id="ARBA00023136"/>
    </source>
</evidence>
<dbReference type="NCBIfam" id="TIGR00317">
    <property type="entry name" value="cobS"/>
    <property type="match status" value="1"/>
</dbReference>
<keyword evidence="10 19" id="KW-0812">Transmembrane</keyword>
<dbReference type="GeneID" id="2845050"/>
<comment type="caution">
    <text evidence="20">The sequence shown here is derived from an EMBL/GenBank/DDBJ whole genome shotgun (WGS) entry which is preliminary data.</text>
</comment>
<keyword evidence="11 19" id="KW-0460">Magnesium</keyword>
<dbReference type="PANTHER" id="PTHR34148:SF1">
    <property type="entry name" value="ADENOSYLCOBINAMIDE-GDP RIBAZOLETRANSFERASE"/>
    <property type="match status" value="1"/>
</dbReference>
<name>A0A8G2L6Y7_PICTO</name>
<feature type="transmembrane region" description="Helical" evidence="19">
    <location>
        <begin position="24"/>
        <end position="46"/>
    </location>
</feature>
<feature type="transmembrane region" description="Helical" evidence="19">
    <location>
        <begin position="218"/>
        <end position="238"/>
    </location>
</feature>
<keyword evidence="9 19" id="KW-0808">Transferase</keyword>
<evidence type="ECO:0000256" key="10">
    <source>
        <dbReference type="ARBA" id="ARBA00022692"/>
    </source>
</evidence>
<evidence type="ECO:0000256" key="16">
    <source>
        <dbReference type="ARBA" id="ARBA00032853"/>
    </source>
</evidence>
<evidence type="ECO:0000256" key="7">
    <source>
        <dbReference type="ARBA" id="ARBA00022475"/>
    </source>
</evidence>
<evidence type="ECO:0000256" key="12">
    <source>
        <dbReference type="ARBA" id="ARBA00022989"/>
    </source>
</evidence>
<evidence type="ECO:0000256" key="1">
    <source>
        <dbReference type="ARBA" id="ARBA00001946"/>
    </source>
</evidence>
<sequence length="241" mass="27136">MQGLKSAISFFTIIPVKADLNKNIVFFFTITGAITGLMAASIFYLTSFINQLLASVASVSFLIIIYGFNHADAVLDLGDTFMVHDPEKKKIIIKDVYHGTGSVVTFFIIYIITISLLSSFNSIQGSIALILSETISRFSMLMSMYKSNSFSGGISEIFISYFDKPFKITFFNFLVIILIFLIFYKYIIFTMFSLISIVISYYFKSHEQKIFNGINGDIIGFTGELSRLISLLLILISFKLI</sequence>
<dbReference type="GO" id="GO:0009236">
    <property type="term" value="P:cobalamin biosynthetic process"/>
    <property type="evidence" value="ECO:0007669"/>
    <property type="project" value="UniProtKB-UniRule"/>
</dbReference>
<dbReference type="GO" id="GO:0051073">
    <property type="term" value="F:adenosylcobinamide-GDP ribazoletransferase activity"/>
    <property type="evidence" value="ECO:0007669"/>
    <property type="project" value="UniProtKB-UniRule"/>
</dbReference>
<evidence type="ECO:0000256" key="14">
    <source>
        <dbReference type="ARBA" id="ARBA00025228"/>
    </source>
</evidence>
<keyword evidence="13 19" id="KW-0472">Membrane</keyword>
<comment type="function">
    <text evidence="14 19">Joins adenosylcobinamide-GDP and alpha-ribazole to generate adenosylcobalamin (Ado-cobalamin). Also synthesizes adenosylcobalamin 5'-phosphate from adenosylcobinamide-GDP and alpha-ribazole 5'-phosphate.</text>
</comment>
<dbReference type="UniPathway" id="UPA00148">
    <property type="reaction ID" value="UER00238"/>
</dbReference>
<proteinExistence type="inferred from homology"/>
<dbReference type="EMBL" id="FWYE01000001">
    <property type="protein sequence ID" value="SMD30415.1"/>
    <property type="molecule type" value="Genomic_DNA"/>
</dbReference>
<gene>
    <name evidence="19" type="primary">cobS</name>
    <name evidence="20" type="ORF">SAMN02745355_0295</name>
</gene>
<dbReference type="AlphaFoldDB" id="A0A8G2L6Y7"/>
<dbReference type="EC" id="2.7.8.26" evidence="5 19"/>
<evidence type="ECO:0000256" key="9">
    <source>
        <dbReference type="ARBA" id="ARBA00022679"/>
    </source>
</evidence>
<feature type="transmembrane region" description="Helical" evidence="19">
    <location>
        <begin position="52"/>
        <end position="75"/>
    </location>
</feature>
<keyword evidence="21" id="KW-1185">Reference proteome</keyword>
<feature type="transmembrane region" description="Helical" evidence="19">
    <location>
        <begin position="96"/>
        <end position="117"/>
    </location>
</feature>
<comment type="cofactor">
    <cofactor evidence="1 19">
        <name>Mg(2+)</name>
        <dbReference type="ChEBI" id="CHEBI:18420"/>
    </cofactor>
</comment>
<comment type="subcellular location">
    <subcellularLocation>
        <location evidence="2 19">Cell membrane</location>
        <topology evidence="2 19">Multi-pass membrane protein</topology>
    </subcellularLocation>
</comment>
<dbReference type="RefSeq" id="WP_011177494.1">
    <property type="nucleotide sequence ID" value="NC_005877.1"/>
</dbReference>
<keyword evidence="7 19" id="KW-1003">Cell membrane</keyword>
<dbReference type="GO" id="GO:0008818">
    <property type="term" value="F:cobalamin 5'-phosphate synthase activity"/>
    <property type="evidence" value="ECO:0007669"/>
    <property type="project" value="UniProtKB-UniRule"/>
</dbReference>
<dbReference type="Pfam" id="PF02654">
    <property type="entry name" value="CobS"/>
    <property type="match status" value="1"/>
</dbReference>
<keyword evidence="8 19" id="KW-0169">Cobalamin biosynthesis</keyword>
<evidence type="ECO:0000256" key="2">
    <source>
        <dbReference type="ARBA" id="ARBA00004651"/>
    </source>
</evidence>
<feature type="transmembrane region" description="Helical" evidence="19">
    <location>
        <begin position="170"/>
        <end position="203"/>
    </location>
</feature>
<comment type="catalytic activity">
    <reaction evidence="18 19">
        <text>alpha-ribazole 5'-phosphate + adenosylcob(III)inamide-GDP = adenosylcob(III)alamin 5'-phosphate + GMP + H(+)</text>
        <dbReference type="Rhea" id="RHEA:23560"/>
        <dbReference type="ChEBI" id="CHEBI:15378"/>
        <dbReference type="ChEBI" id="CHEBI:57918"/>
        <dbReference type="ChEBI" id="CHEBI:58115"/>
        <dbReference type="ChEBI" id="CHEBI:60487"/>
        <dbReference type="ChEBI" id="CHEBI:60493"/>
        <dbReference type="EC" id="2.7.8.26"/>
    </reaction>
</comment>
<comment type="pathway">
    <text evidence="3 19">Cofactor biosynthesis; adenosylcobalamin biosynthesis; adenosylcobalamin from cob(II)yrinate a,c-diamide: step 7/7.</text>
</comment>
<dbReference type="HAMAP" id="MF_00719">
    <property type="entry name" value="CobS"/>
    <property type="match status" value="1"/>
</dbReference>
<evidence type="ECO:0000256" key="15">
    <source>
        <dbReference type="ARBA" id="ARBA00032605"/>
    </source>
</evidence>
<organism evidence="20 21">
    <name type="scientific">Picrophilus torridus (strain ATCC 700027 / DSM 9790 / JCM 10055 / NBRC 100828 / KAW 2/3)</name>
    <dbReference type="NCBI Taxonomy" id="1122961"/>
    <lineage>
        <taxon>Archaea</taxon>
        <taxon>Methanobacteriati</taxon>
        <taxon>Thermoplasmatota</taxon>
        <taxon>Thermoplasmata</taxon>
        <taxon>Thermoplasmatales</taxon>
        <taxon>Picrophilaceae</taxon>
        <taxon>Picrophilus</taxon>
    </lineage>
</organism>
<dbReference type="InterPro" id="IPR003805">
    <property type="entry name" value="CobS"/>
</dbReference>
<evidence type="ECO:0000256" key="5">
    <source>
        <dbReference type="ARBA" id="ARBA00013200"/>
    </source>
</evidence>
<accession>A0A8G2L6Y7</accession>
<dbReference type="PANTHER" id="PTHR34148">
    <property type="entry name" value="ADENOSYLCOBINAMIDE-GDP RIBAZOLETRANSFERASE"/>
    <property type="match status" value="1"/>
</dbReference>
<evidence type="ECO:0000256" key="6">
    <source>
        <dbReference type="ARBA" id="ARBA00015850"/>
    </source>
</evidence>
<protein>
    <recommendedName>
        <fullName evidence="6 19">Adenosylcobinamide-GDP ribazoletransferase</fullName>
        <ecNumber evidence="5 19">2.7.8.26</ecNumber>
    </recommendedName>
    <alternativeName>
        <fullName evidence="16 19">Cobalamin synthase</fullName>
    </alternativeName>
    <alternativeName>
        <fullName evidence="15 19">Cobalamin-5'-phosphate synthase</fullName>
    </alternativeName>
</protein>
<evidence type="ECO:0000256" key="8">
    <source>
        <dbReference type="ARBA" id="ARBA00022573"/>
    </source>
</evidence>
<dbReference type="GO" id="GO:0005886">
    <property type="term" value="C:plasma membrane"/>
    <property type="evidence" value="ECO:0007669"/>
    <property type="project" value="UniProtKB-SubCell"/>
</dbReference>
<evidence type="ECO:0000256" key="17">
    <source>
        <dbReference type="ARBA" id="ARBA00048623"/>
    </source>
</evidence>
<evidence type="ECO:0000313" key="21">
    <source>
        <dbReference type="Proteomes" id="UP000192315"/>
    </source>
</evidence>